<name>A0AAE4Q6M1_9GAMM</name>
<dbReference type="AlphaFoldDB" id="A0AAE4Q6M1"/>
<sequence>MQHKFISSLARDTAALIYSAMETENFIFLKMLGITTEEATEIIELANSHSHPEEMNKPLFQKVMPVRLD</sequence>
<dbReference type="Proteomes" id="UP001187859">
    <property type="component" value="Unassembled WGS sequence"/>
</dbReference>
<accession>A0AAE4Q6M1</accession>
<evidence type="ECO:0000313" key="1">
    <source>
        <dbReference type="EMBL" id="MDV5393272.1"/>
    </source>
</evidence>
<gene>
    <name evidence="1" type="ORF">QM089_24100</name>
</gene>
<dbReference type="EMBL" id="JASGOQ010000003">
    <property type="protein sequence ID" value="MDV5393272.1"/>
    <property type="molecule type" value="Genomic_DNA"/>
</dbReference>
<evidence type="ECO:0000313" key="2">
    <source>
        <dbReference type="Proteomes" id="UP001187859"/>
    </source>
</evidence>
<dbReference type="RefSeq" id="WP_014611575.1">
    <property type="nucleotide sequence ID" value="NZ_CP091834.1"/>
</dbReference>
<comment type="caution">
    <text evidence="1">The sequence shown here is derived from an EMBL/GenBank/DDBJ whole genome shotgun (WGS) entry which is preliminary data.</text>
</comment>
<organism evidence="1 2">
    <name type="scientific">Shewanella xiamenensis</name>
    <dbReference type="NCBI Taxonomy" id="332186"/>
    <lineage>
        <taxon>Bacteria</taxon>
        <taxon>Pseudomonadati</taxon>
        <taxon>Pseudomonadota</taxon>
        <taxon>Gammaproteobacteria</taxon>
        <taxon>Alteromonadales</taxon>
        <taxon>Shewanellaceae</taxon>
        <taxon>Shewanella</taxon>
    </lineage>
</organism>
<reference evidence="1" key="1">
    <citation type="submission" date="2023-05" db="EMBL/GenBank/DDBJ databases">
        <title>Colonisation of extended spectrum b-lactamase- and carbapenemase-producing bacteria on hospital surfaces from low- and middle-income countries.</title>
        <authorList>
            <person name="Nieto-Rosado M."/>
            <person name="Sands K."/>
            <person name="Iregbu K."/>
            <person name="Zahra R."/>
            <person name="Mazarati J.B."/>
            <person name="Mehtar S."/>
            <person name="Barnards-Group B."/>
            <person name="Walsh T.R."/>
        </authorList>
    </citation>
    <scope>NUCLEOTIDE SEQUENCE</scope>
    <source>
        <strain evidence="1">PP-E493</strain>
    </source>
</reference>
<protein>
    <submittedName>
        <fullName evidence="1">Uncharacterized protein</fullName>
    </submittedName>
</protein>
<proteinExistence type="predicted"/>